<feature type="transmembrane region" description="Helical" evidence="7">
    <location>
        <begin position="411"/>
        <end position="438"/>
    </location>
</feature>
<dbReference type="PANTHER" id="PTHR30183:SF2">
    <property type="entry name" value="IRON UTILIZATION PROTEIN"/>
    <property type="match status" value="1"/>
</dbReference>
<feature type="transmembrane region" description="Helical" evidence="7">
    <location>
        <begin position="371"/>
        <end position="399"/>
    </location>
</feature>
<evidence type="ECO:0000256" key="1">
    <source>
        <dbReference type="ARBA" id="ARBA00004651"/>
    </source>
</evidence>
<feature type="transmembrane region" description="Helical" evidence="7">
    <location>
        <begin position="231"/>
        <end position="253"/>
    </location>
</feature>
<evidence type="ECO:0000256" key="3">
    <source>
        <dbReference type="ARBA" id="ARBA00022475"/>
    </source>
</evidence>
<dbReference type="PANTHER" id="PTHR30183">
    <property type="entry name" value="MOLYBDENUM TRANSPORT SYSTEM PERMEASE PROTEIN MODB"/>
    <property type="match status" value="1"/>
</dbReference>
<evidence type="ECO:0000256" key="2">
    <source>
        <dbReference type="ARBA" id="ARBA00022448"/>
    </source>
</evidence>
<comment type="caution">
    <text evidence="10">The sequence shown here is derived from an EMBL/GenBank/DDBJ whole genome shotgun (WGS) entry which is preliminary data.</text>
</comment>
<feature type="transmembrane region" description="Helical" evidence="7">
    <location>
        <begin position="190"/>
        <end position="210"/>
    </location>
</feature>
<feature type="transmembrane region" description="Helical" evidence="7">
    <location>
        <begin position="61"/>
        <end position="83"/>
    </location>
</feature>
<protein>
    <submittedName>
        <fullName evidence="10">Iron ABC transporter permease</fullName>
    </submittedName>
</protein>
<dbReference type="InterPro" id="IPR000515">
    <property type="entry name" value="MetI-like"/>
</dbReference>
<name>A0A5M8FRT4_9GAMM</name>
<dbReference type="Gene3D" id="1.10.3720.10">
    <property type="entry name" value="MetI-like"/>
    <property type="match status" value="2"/>
</dbReference>
<dbReference type="GO" id="GO:0005886">
    <property type="term" value="C:plasma membrane"/>
    <property type="evidence" value="ECO:0007669"/>
    <property type="project" value="UniProtKB-SubCell"/>
</dbReference>
<evidence type="ECO:0000259" key="9">
    <source>
        <dbReference type="PROSITE" id="PS50928"/>
    </source>
</evidence>
<evidence type="ECO:0000256" key="5">
    <source>
        <dbReference type="ARBA" id="ARBA00022989"/>
    </source>
</evidence>
<evidence type="ECO:0000256" key="7">
    <source>
        <dbReference type="RuleBase" id="RU363032"/>
    </source>
</evidence>
<feature type="region of interest" description="Disordered" evidence="8">
    <location>
        <begin position="22"/>
        <end position="51"/>
    </location>
</feature>
<feature type="domain" description="ABC transmembrane type-1" evidence="9">
    <location>
        <begin position="99"/>
        <end position="303"/>
    </location>
</feature>
<keyword evidence="6 7" id="KW-0472">Membrane</keyword>
<keyword evidence="3" id="KW-1003">Cell membrane</keyword>
<feature type="transmembrane region" description="Helical" evidence="7">
    <location>
        <begin position="103"/>
        <end position="125"/>
    </location>
</feature>
<keyword evidence="5 7" id="KW-1133">Transmembrane helix</keyword>
<dbReference type="Pfam" id="PF00528">
    <property type="entry name" value="BPD_transp_1"/>
    <property type="match status" value="2"/>
</dbReference>
<dbReference type="FunFam" id="1.10.3720.10:FF:000088">
    <property type="entry name" value="Iron(III) ABC transporter, permease protein"/>
    <property type="match status" value="1"/>
</dbReference>
<evidence type="ECO:0000313" key="11">
    <source>
        <dbReference type="Proteomes" id="UP000322981"/>
    </source>
</evidence>
<dbReference type="OrthoDB" id="9790211at2"/>
<organism evidence="10 11">
    <name type="scientific">Thiohalocapsa marina</name>
    <dbReference type="NCBI Taxonomy" id="424902"/>
    <lineage>
        <taxon>Bacteria</taxon>
        <taxon>Pseudomonadati</taxon>
        <taxon>Pseudomonadota</taxon>
        <taxon>Gammaproteobacteria</taxon>
        <taxon>Chromatiales</taxon>
        <taxon>Chromatiaceae</taxon>
        <taxon>Thiohalocapsa</taxon>
    </lineage>
</organism>
<comment type="similarity">
    <text evidence="7">Belongs to the binding-protein-dependent transport system permease family.</text>
</comment>
<dbReference type="InterPro" id="IPR035906">
    <property type="entry name" value="MetI-like_sf"/>
</dbReference>
<dbReference type="Proteomes" id="UP000322981">
    <property type="component" value="Unassembled WGS sequence"/>
</dbReference>
<feature type="domain" description="ABC transmembrane type-1" evidence="9">
    <location>
        <begin position="376"/>
        <end position="588"/>
    </location>
</feature>
<feature type="transmembrane region" description="Helical" evidence="7">
    <location>
        <begin position="330"/>
        <end position="351"/>
    </location>
</feature>
<comment type="subcellular location">
    <subcellularLocation>
        <location evidence="1 7">Cell membrane</location>
        <topology evidence="1 7">Multi-pass membrane protein</topology>
    </subcellularLocation>
</comment>
<dbReference type="PROSITE" id="PS50928">
    <property type="entry name" value="ABC_TM1"/>
    <property type="match status" value="2"/>
</dbReference>
<feature type="transmembrane region" description="Helical" evidence="7">
    <location>
        <begin position="450"/>
        <end position="471"/>
    </location>
</feature>
<evidence type="ECO:0000313" key="10">
    <source>
        <dbReference type="EMBL" id="KAA6184152.1"/>
    </source>
</evidence>
<sequence length="595" mass="64168">MVQYAVYKCNLGFRGLTASTPTTQSGALHPDPARYRPGDQTADQTGANPGRRSRAWWDWSVLGIALLLSLPVLVVVGFVFVPAGDVWRHLADTVLPDYVTNSLLLMLGVAGGTLVGGVGTAWLVSMCRFPGRGLFEWALLLPMAMPAYIIAYTYTGMLDYAGPLQTTLRDLTGWGYGDYWFPEIRSLPGAAVMLSLVLYPYVYLLSRAAFLSQSLCVLDVSRTLGNGPWRTFFAVALPLARPAIVAGLSLALMETLADYGTVQYFGVSTFTTGIFRTWFGLGNAAAAAQLSALLLGFVFALILLERWSRRDARYHHTSQRESSIRRLSLTGWRAALAFGFCLLPLLFGFLLPATQLGWWSLTVARTSFDAAFLTLALNSLALAAGAALVALLLALVLGYGRRLSPSRRVGAAVRIAGMGYAVPGTVIAVGVLIPFAWIDNSVDTWMRASFGLSTGLLLSGTLVALVFAYLVRFLAVSLQTVESGLGKIRPSMDEAGRSMGLSPGQVLRRIHVPMLRGSLLTALLLVFVDVLKELPATLILRPFNFNTLAVRAYELAADERLADSGPAALSIVAAGLLPVILLSRSITRSRHVQSA</sequence>
<evidence type="ECO:0000256" key="6">
    <source>
        <dbReference type="ARBA" id="ARBA00023136"/>
    </source>
</evidence>
<evidence type="ECO:0000256" key="8">
    <source>
        <dbReference type="SAM" id="MobiDB-lite"/>
    </source>
</evidence>
<evidence type="ECO:0000256" key="4">
    <source>
        <dbReference type="ARBA" id="ARBA00022692"/>
    </source>
</evidence>
<dbReference type="EMBL" id="VWXX01000023">
    <property type="protein sequence ID" value="KAA6184152.1"/>
    <property type="molecule type" value="Genomic_DNA"/>
</dbReference>
<feature type="transmembrane region" description="Helical" evidence="7">
    <location>
        <begin position="567"/>
        <end position="586"/>
    </location>
</feature>
<feature type="transmembrane region" description="Helical" evidence="7">
    <location>
        <begin position="137"/>
        <end position="155"/>
    </location>
</feature>
<dbReference type="CDD" id="cd06261">
    <property type="entry name" value="TM_PBP2"/>
    <property type="match status" value="2"/>
</dbReference>
<feature type="transmembrane region" description="Helical" evidence="7">
    <location>
        <begin position="284"/>
        <end position="304"/>
    </location>
</feature>
<keyword evidence="11" id="KW-1185">Reference proteome</keyword>
<feature type="transmembrane region" description="Helical" evidence="7">
    <location>
        <begin position="514"/>
        <end position="531"/>
    </location>
</feature>
<dbReference type="SUPFAM" id="SSF161098">
    <property type="entry name" value="MetI-like"/>
    <property type="match status" value="2"/>
</dbReference>
<keyword evidence="2 7" id="KW-0813">Transport</keyword>
<accession>A0A5M8FRT4</accession>
<gene>
    <name evidence="10" type="ORF">F2Q65_13250</name>
</gene>
<dbReference type="GO" id="GO:0055085">
    <property type="term" value="P:transmembrane transport"/>
    <property type="evidence" value="ECO:0007669"/>
    <property type="project" value="InterPro"/>
</dbReference>
<dbReference type="AlphaFoldDB" id="A0A5M8FRT4"/>
<reference evidence="10 11" key="1">
    <citation type="submission" date="2019-09" db="EMBL/GenBank/DDBJ databases">
        <title>Whole-genome sequence of the purple sulfur bacterium Thiohalocapsa marina DSM 19078.</title>
        <authorList>
            <person name="Kyndt J.A."/>
            <person name="Meyer T.E."/>
        </authorList>
    </citation>
    <scope>NUCLEOTIDE SEQUENCE [LARGE SCALE GENOMIC DNA]</scope>
    <source>
        <strain evidence="10 11">DSM 19078</strain>
    </source>
</reference>
<proteinExistence type="inferred from homology"/>
<keyword evidence="4 7" id="KW-0812">Transmembrane</keyword>